<dbReference type="Proteomes" id="UP001465668">
    <property type="component" value="Unassembled WGS sequence"/>
</dbReference>
<organism evidence="2 3">
    <name type="scientific">Seiridium cardinale</name>
    <dbReference type="NCBI Taxonomy" id="138064"/>
    <lineage>
        <taxon>Eukaryota</taxon>
        <taxon>Fungi</taxon>
        <taxon>Dikarya</taxon>
        <taxon>Ascomycota</taxon>
        <taxon>Pezizomycotina</taxon>
        <taxon>Sordariomycetes</taxon>
        <taxon>Xylariomycetidae</taxon>
        <taxon>Amphisphaeriales</taxon>
        <taxon>Sporocadaceae</taxon>
        <taxon>Seiridium</taxon>
    </lineage>
</organism>
<evidence type="ECO:0000256" key="1">
    <source>
        <dbReference type="SAM" id="MobiDB-lite"/>
    </source>
</evidence>
<evidence type="ECO:0000313" key="3">
    <source>
        <dbReference type="Proteomes" id="UP001465668"/>
    </source>
</evidence>
<protein>
    <submittedName>
        <fullName evidence="2">Uncharacterized protein</fullName>
    </submittedName>
</protein>
<reference evidence="2 3" key="1">
    <citation type="submission" date="2024-02" db="EMBL/GenBank/DDBJ databases">
        <title>First draft genome assembly of two strains of Seiridium cardinale.</title>
        <authorList>
            <person name="Emiliani G."/>
            <person name="Scali E."/>
        </authorList>
    </citation>
    <scope>NUCLEOTIDE SEQUENCE [LARGE SCALE GENOMIC DNA]</scope>
    <source>
        <strain evidence="2 3">BM-138-000479</strain>
    </source>
</reference>
<dbReference type="EMBL" id="JARVKM010000005">
    <property type="protein sequence ID" value="KAK9780722.1"/>
    <property type="molecule type" value="Genomic_DNA"/>
</dbReference>
<feature type="compositionally biased region" description="Polar residues" evidence="1">
    <location>
        <begin position="137"/>
        <end position="148"/>
    </location>
</feature>
<keyword evidence="3" id="KW-1185">Reference proteome</keyword>
<evidence type="ECO:0000313" key="2">
    <source>
        <dbReference type="EMBL" id="KAK9780722.1"/>
    </source>
</evidence>
<feature type="compositionally biased region" description="Basic and acidic residues" evidence="1">
    <location>
        <begin position="115"/>
        <end position="132"/>
    </location>
</feature>
<sequence length="288" mass="32733">MTEEEAYEQGKAELKEFKQSWYSAKNSFVHAFLEALDAYKTSCDDLTSRRKQKIEQICSEFPSAGDALTASYKIPHPDNGIFVEKGIIFSFKPDSETTVNAASTSFRLSEPSNTESHDYDIPTTDESRELVKPGRTSLPTLGQSNTESDMPGNWSDGFGLPTRPAKTKLCPLKTKHSPIKTAEVSKGSYWVFEHRNRNTYGYYIMRCYSDQCSNPVFSKNPLCGNRAANHFLHCGEPFRSVTDMIQRYARPVITGRKDREVTQSWARKHNKKLLASDESHLEKENFDE</sequence>
<accession>A0ABR2Y4K8</accession>
<proteinExistence type="predicted"/>
<feature type="region of interest" description="Disordered" evidence="1">
    <location>
        <begin position="104"/>
        <end position="158"/>
    </location>
</feature>
<comment type="caution">
    <text evidence="2">The sequence shown here is derived from an EMBL/GenBank/DDBJ whole genome shotgun (WGS) entry which is preliminary data.</text>
</comment>
<feature type="compositionally biased region" description="Polar residues" evidence="1">
    <location>
        <begin position="104"/>
        <end position="114"/>
    </location>
</feature>
<name>A0ABR2Y4K8_9PEZI</name>
<gene>
    <name evidence="2" type="ORF">SCAR479_01908</name>
</gene>